<evidence type="ECO:0000313" key="3">
    <source>
        <dbReference type="Proteomes" id="UP000050867"/>
    </source>
</evidence>
<keyword evidence="3" id="KW-1185">Reference proteome</keyword>
<dbReference type="SUPFAM" id="SSF56112">
    <property type="entry name" value="Protein kinase-like (PK-like)"/>
    <property type="match status" value="1"/>
</dbReference>
<dbReference type="Proteomes" id="UP000050867">
    <property type="component" value="Unassembled WGS sequence"/>
</dbReference>
<dbReference type="eggNOG" id="COG0515">
    <property type="taxonomic scope" value="Bacteria"/>
</dbReference>
<feature type="region of interest" description="Disordered" evidence="1">
    <location>
        <begin position="1"/>
        <end position="91"/>
    </location>
</feature>
<dbReference type="OrthoDB" id="9786339at2"/>
<feature type="compositionally biased region" description="Basic and acidic residues" evidence="1">
    <location>
        <begin position="39"/>
        <end position="55"/>
    </location>
</feature>
<dbReference type="Gene3D" id="3.30.200.20">
    <property type="entry name" value="Phosphorylase Kinase, domain 1"/>
    <property type="match status" value="1"/>
</dbReference>
<feature type="compositionally biased region" description="Pro residues" evidence="1">
    <location>
        <begin position="372"/>
        <end position="387"/>
    </location>
</feature>
<protein>
    <submittedName>
        <fullName evidence="2">Serine/threonine protein kinase</fullName>
    </submittedName>
</protein>
<comment type="caution">
    <text evidence="2">The sequence shown here is derived from an EMBL/GenBank/DDBJ whole genome shotgun (WGS) entry which is preliminary data.</text>
</comment>
<feature type="compositionally biased region" description="Polar residues" evidence="1">
    <location>
        <begin position="433"/>
        <end position="442"/>
    </location>
</feature>
<organism evidence="2 3">
    <name type="scientific">Wenjunlia vitaminophila</name>
    <name type="common">Streptomyces vitaminophilus</name>
    <dbReference type="NCBI Taxonomy" id="76728"/>
    <lineage>
        <taxon>Bacteria</taxon>
        <taxon>Bacillati</taxon>
        <taxon>Actinomycetota</taxon>
        <taxon>Actinomycetes</taxon>
        <taxon>Kitasatosporales</taxon>
        <taxon>Streptomycetaceae</taxon>
        <taxon>Wenjunlia</taxon>
    </lineage>
</organism>
<dbReference type="STRING" id="76728.AQ490_07505"/>
<gene>
    <name evidence="2" type="ORF">AQ490_07505</name>
</gene>
<keyword evidence="2" id="KW-0808">Transferase</keyword>
<evidence type="ECO:0000313" key="2">
    <source>
        <dbReference type="EMBL" id="KRV47308.1"/>
    </source>
</evidence>
<proteinExistence type="predicted"/>
<keyword evidence="2" id="KW-0418">Kinase</keyword>
<feature type="region of interest" description="Disordered" evidence="1">
    <location>
        <begin position="358"/>
        <end position="387"/>
    </location>
</feature>
<dbReference type="CDD" id="cd13973">
    <property type="entry name" value="PK_MviN-like"/>
    <property type="match status" value="1"/>
</dbReference>
<dbReference type="RefSeq" id="WP_018384187.1">
    <property type="nucleotide sequence ID" value="NZ_LLZU01000037.1"/>
</dbReference>
<keyword evidence="2" id="KW-0723">Serine/threonine-protein kinase</keyword>
<sequence length="596" mass="63601">MADRSTAAVDMADGSGATLNGAADTDHTPEANVDGSEQSGREPHTDPEAAPRADGDGSPPQEPPEPPGDDGEPEQDPTTRPAPELHSGHKLADRYRLEECLTRSEDFSSWRAVDEMLRRAVGVHVLPSWHDRAKRVLAAARSAALVADPRFVQVLDAVEDDELCYVVHEWLPDAVELTTLLAEGPLPPHQADRMVRQLSDAMATAHREGLAHLMLTPHTVLCTEDGQFHVRGLAVAAALHGRESDQPAAEDTRAIGALLYAALTHRWPSPQDAYGLSGLPDDLGLVPPDQVRAGVHRGLAELAMRALVNDGATAASQEPPYVTPAELARAAAATPKIRPPEPEFPDYEQGGYRATAYRKGGYRQPPSRTPVAAPPQPVPPPPPPPALPGRAGKALKWIVALLLTVALGLGSWQITEALFNGGGGDRGDDAAPSPSTSGQSVTAKPVPLDVEGAEAYSAEDGPDNAEDVHLTHDGDPGSYWRTKYYLDGPEVKLVKGLGVVYDLGEERKLSTASVRLLYGGDHTTVHLYAADSPSQLLSGMKKIGTKTTDGSSVEFSAAKPVSTRYVLVWMTALPYRAPDNNYRQGITEVSFTGLKQ</sequence>
<dbReference type="AlphaFoldDB" id="A0A0T6LN81"/>
<dbReference type="Gene3D" id="1.10.510.10">
    <property type="entry name" value="Transferase(Phosphotransferase) domain 1"/>
    <property type="match status" value="1"/>
</dbReference>
<dbReference type="EMBL" id="LLZU01000037">
    <property type="protein sequence ID" value="KRV47308.1"/>
    <property type="molecule type" value="Genomic_DNA"/>
</dbReference>
<name>A0A0T6LN81_WENVI</name>
<dbReference type="GO" id="GO:0004674">
    <property type="term" value="F:protein serine/threonine kinase activity"/>
    <property type="evidence" value="ECO:0007669"/>
    <property type="project" value="UniProtKB-KW"/>
</dbReference>
<evidence type="ECO:0000256" key="1">
    <source>
        <dbReference type="SAM" id="MobiDB-lite"/>
    </source>
</evidence>
<feature type="region of interest" description="Disordered" evidence="1">
    <location>
        <begin position="423"/>
        <end position="447"/>
    </location>
</feature>
<dbReference type="InterPro" id="IPR011009">
    <property type="entry name" value="Kinase-like_dom_sf"/>
</dbReference>
<accession>A0A0T6LN81</accession>
<reference evidence="2 3" key="1">
    <citation type="submission" date="2015-10" db="EMBL/GenBank/DDBJ databases">
        <title>Draft genome sequence of pyrrolomycin-producing Streptomyces vitaminophilus.</title>
        <authorList>
            <person name="Graham D.E."/>
            <person name="Mahan K.M."/>
            <person name="Klingeman D.M."/>
            <person name="Hettich R.L."/>
            <person name="Parry R.J."/>
        </authorList>
    </citation>
    <scope>NUCLEOTIDE SEQUENCE [LARGE SCALE GENOMIC DNA]</scope>
    <source>
        <strain evidence="2 3">ATCC 31673</strain>
    </source>
</reference>